<dbReference type="GO" id="GO:0000289">
    <property type="term" value="P:nuclear-transcribed mRNA poly(A) tail shortening"/>
    <property type="evidence" value="ECO:0007669"/>
    <property type="project" value="InterPro"/>
</dbReference>
<organism evidence="8">
    <name type="scientific">Aceria tosichella</name>
    <name type="common">wheat curl mite</name>
    <dbReference type="NCBI Taxonomy" id="561515"/>
    <lineage>
        <taxon>Eukaryota</taxon>
        <taxon>Metazoa</taxon>
        <taxon>Ecdysozoa</taxon>
        <taxon>Arthropoda</taxon>
        <taxon>Chelicerata</taxon>
        <taxon>Arachnida</taxon>
        <taxon>Acari</taxon>
        <taxon>Acariformes</taxon>
        <taxon>Trombidiformes</taxon>
        <taxon>Prostigmata</taxon>
        <taxon>Eupodina</taxon>
        <taxon>Eriophyoidea</taxon>
        <taxon>Eriophyidae</taxon>
        <taxon>Eriophyinae</taxon>
        <taxon>Aceriini</taxon>
        <taxon>Aceria</taxon>
    </lineage>
</organism>
<dbReference type="InterPro" id="IPR030844">
    <property type="entry name" value="PAN3"/>
</dbReference>
<evidence type="ECO:0000256" key="3">
    <source>
        <dbReference type="ARBA" id="ARBA00022664"/>
    </source>
</evidence>
<keyword evidence="5" id="KW-0067">ATP-binding</keyword>
<evidence type="ECO:0000256" key="4">
    <source>
        <dbReference type="ARBA" id="ARBA00022741"/>
    </source>
</evidence>
<keyword evidence="4" id="KW-0547">Nucleotide-binding</keyword>
<dbReference type="InterPro" id="IPR011009">
    <property type="entry name" value="Kinase-like_dom_sf"/>
</dbReference>
<dbReference type="InterPro" id="IPR041332">
    <property type="entry name" value="Pan3_CK"/>
</dbReference>
<reference evidence="8" key="1">
    <citation type="submission" date="2018-10" db="EMBL/GenBank/DDBJ databases">
        <title>Transcriptome assembly of Aceria tosichella (Wheat curl mite) Type 2.</title>
        <authorList>
            <person name="Scully E.D."/>
            <person name="Geib S.M."/>
            <person name="Palmer N.A."/>
            <person name="Gupta A.K."/>
            <person name="Sarath G."/>
            <person name="Tatineni S."/>
        </authorList>
    </citation>
    <scope>NUCLEOTIDE SEQUENCE</scope>
    <source>
        <strain evidence="8">LincolnNE</strain>
    </source>
</reference>
<dbReference type="GO" id="GO:0008143">
    <property type="term" value="F:poly(A) binding"/>
    <property type="evidence" value="ECO:0007669"/>
    <property type="project" value="TreeGrafter"/>
</dbReference>
<evidence type="ECO:0000259" key="7">
    <source>
        <dbReference type="PROSITE" id="PS50011"/>
    </source>
</evidence>
<dbReference type="Gene3D" id="1.10.510.10">
    <property type="entry name" value="Transferase(Phosphotransferase) domain 1"/>
    <property type="match status" value="1"/>
</dbReference>
<keyword evidence="6" id="KW-0175">Coiled coil</keyword>
<dbReference type="PANTHER" id="PTHR12272:SF11">
    <property type="entry name" value="PAN2-PAN3 DEADENYLATION COMPLEX SUBUNIT PAN3"/>
    <property type="match status" value="1"/>
</dbReference>
<evidence type="ECO:0000256" key="1">
    <source>
        <dbReference type="ARBA" id="ARBA00004496"/>
    </source>
</evidence>
<gene>
    <name evidence="8" type="primary">pan3</name>
    <name evidence="8" type="ORF">g.5377</name>
</gene>
<comment type="subcellular location">
    <subcellularLocation>
        <location evidence="1">Cytoplasm</location>
    </subcellularLocation>
</comment>
<evidence type="ECO:0000256" key="5">
    <source>
        <dbReference type="ARBA" id="ARBA00022840"/>
    </source>
</evidence>
<evidence type="ECO:0000256" key="2">
    <source>
        <dbReference type="ARBA" id="ARBA00022490"/>
    </source>
</evidence>
<dbReference type="AlphaFoldDB" id="A0A6G1SAC3"/>
<sequence length="522" mass="58974">MFPTSAAAAAVTASLSQQQNHSAVTNSTNSPIQVVSFGGNQSESQKDLKNEIFQRQAQMAMASGVSLLPSETEMLETLPERVQDFTDLYPLERSTVVGGKSSLISNVFGFVTSIYRALNINTSQTVCLRRVHSFQPQGSNQKSLIWLIESWKKIQCPTIVRLMHVFTTHEFGDTSLIFVYQYFPQPTTFLQQYFNNDPHASGGAGGQTNSIYGFSATNRPYSQQHAIMKNRLLPENLLWHYIIQISSALRIIHSLGFAYRVLDPSKVLITTPVPKCPPSQLTPSQYPRIRLNACGLFDIVTHDTEIQQGRTSNIKEFYQQHQSDDLVAFGQLCLALATNSINSAQQENWETALEMVSRTYSPDLKALITTLLYIKRQAIRRTVNDITHMIGARFYSQLNLAYETLDTVQAELEQEALNGKLFRLMVKLSMINDRPELRLDPTWSETGDRYMLKLFREYLFHQVSEDGRPWLDCGHIVSTLIKFDAGSPEKICLISRDGQHVLVVSFSELKKCFESAFSELQA</sequence>
<dbReference type="Pfam" id="PF18101">
    <property type="entry name" value="Pan3_CK"/>
    <property type="match status" value="1"/>
</dbReference>
<dbReference type="InterPro" id="IPR000719">
    <property type="entry name" value="Prot_kinase_dom"/>
</dbReference>
<feature type="domain" description="Protein kinase" evidence="7">
    <location>
        <begin position="97"/>
        <end position="395"/>
    </location>
</feature>
<dbReference type="PANTHER" id="PTHR12272">
    <property type="entry name" value="DEADENYLATION COMPLEX SUBUNIT PAN3"/>
    <property type="match status" value="1"/>
</dbReference>
<evidence type="ECO:0000256" key="6">
    <source>
        <dbReference type="ARBA" id="ARBA00023054"/>
    </source>
</evidence>
<keyword evidence="3" id="KW-0507">mRNA processing</keyword>
<dbReference type="SUPFAM" id="SSF56112">
    <property type="entry name" value="Protein kinase-like (PK-like)"/>
    <property type="match status" value="1"/>
</dbReference>
<dbReference type="GO" id="GO:0000932">
    <property type="term" value="C:P-body"/>
    <property type="evidence" value="ECO:0007669"/>
    <property type="project" value="TreeGrafter"/>
</dbReference>
<dbReference type="FunFam" id="1.10.287.3700:FF:000001">
    <property type="entry name" value="PAN2-PAN3 deadenylation complex subunit PAN3"/>
    <property type="match status" value="1"/>
</dbReference>
<dbReference type="EMBL" id="GGYP01002346">
    <property type="protein sequence ID" value="MDE47117.1"/>
    <property type="molecule type" value="Transcribed_RNA"/>
</dbReference>
<dbReference type="PROSITE" id="PS50011">
    <property type="entry name" value="PROTEIN_KINASE_DOM"/>
    <property type="match status" value="1"/>
</dbReference>
<dbReference type="GO" id="GO:0006397">
    <property type="term" value="P:mRNA processing"/>
    <property type="evidence" value="ECO:0007669"/>
    <property type="project" value="UniProtKB-KW"/>
</dbReference>
<name>A0A6G1SAC3_9ACAR</name>
<protein>
    <submittedName>
        <fullName evidence="8">PAB-dependent poly(A)-specific ribonuclease subunit 3</fullName>
    </submittedName>
</protein>
<accession>A0A6G1SAC3</accession>
<dbReference type="GO" id="GO:0031251">
    <property type="term" value="C:PAN complex"/>
    <property type="evidence" value="ECO:0007669"/>
    <property type="project" value="InterPro"/>
</dbReference>
<dbReference type="Gene3D" id="1.10.287.3700">
    <property type="match status" value="1"/>
</dbReference>
<dbReference type="GO" id="GO:0005524">
    <property type="term" value="F:ATP binding"/>
    <property type="evidence" value="ECO:0007669"/>
    <property type="project" value="UniProtKB-KW"/>
</dbReference>
<dbReference type="Gene3D" id="1.20.5.5160">
    <property type="match status" value="1"/>
</dbReference>
<proteinExistence type="predicted"/>
<dbReference type="GO" id="GO:0004672">
    <property type="term" value="F:protein kinase activity"/>
    <property type="evidence" value="ECO:0007669"/>
    <property type="project" value="InterPro"/>
</dbReference>
<evidence type="ECO:0000313" key="8">
    <source>
        <dbReference type="EMBL" id="MDE47117.1"/>
    </source>
</evidence>
<keyword evidence="2" id="KW-0963">Cytoplasm</keyword>